<reference evidence="2" key="2">
    <citation type="journal article" date="2020" name="Nat. Commun.">
        <title>Large-scale genome sequencing of mycorrhizal fungi provides insights into the early evolution of symbiotic traits.</title>
        <authorList>
            <person name="Miyauchi S."/>
            <person name="Kiss E."/>
            <person name="Kuo A."/>
            <person name="Drula E."/>
            <person name="Kohler A."/>
            <person name="Sanchez-Garcia M."/>
            <person name="Morin E."/>
            <person name="Andreopoulos B."/>
            <person name="Barry K.W."/>
            <person name="Bonito G."/>
            <person name="Buee M."/>
            <person name="Carver A."/>
            <person name="Chen C."/>
            <person name="Cichocki N."/>
            <person name="Clum A."/>
            <person name="Culley D."/>
            <person name="Crous P.W."/>
            <person name="Fauchery L."/>
            <person name="Girlanda M."/>
            <person name="Hayes R.D."/>
            <person name="Keri Z."/>
            <person name="LaButti K."/>
            <person name="Lipzen A."/>
            <person name="Lombard V."/>
            <person name="Magnuson J."/>
            <person name="Maillard F."/>
            <person name="Murat C."/>
            <person name="Nolan M."/>
            <person name="Ohm R.A."/>
            <person name="Pangilinan J."/>
            <person name="Pereira M.F."/>
            <person name="Perotto S."/>
            <person name="Peter M."/>
            <person name="Pfister S."/>
            <person name="Riley R."/>
            <person name="Sitrit Y."/>
            <person name="Stielow J.B."/>
            <person name="Szollosi G."/>
            <person name="Zifcakova L."/>
            <person name="Stursova M."/>
            <person name="Spatafora J.W."/>
            <person name="Tedersoo L."/>
            <person name="Vaario L.M."/>
            <person name="Yamada A."/>
            <person name="Yan M."/>
            <person name="Wang P."/>
            <person name="Xu J."/>
            <person name="Bruns T."/>
            <person name="Baldrian P."/>
            <person name="Vilgalys R."/>
            <person name="Dunand C."/>
            <person name="Henrissat B."/>
            <person name="Grigoriev I.V."/>
            <person name="Hibbett D."/>
            <person name="Nagy L.G."/>
            <person name="Martin F.M."/>
        </authorList>
    </citation>
    <scope>NUCLEOTIDE SEQUENCE</scope>
    <source>
        <strain evidence="2">Prilba</strain>
    </source>
</reference>
<protein>
    <submittedName>
        <fullName evidence="2">Uncharacterized protein</fullName>
    </submittedName>
</protein>
<evidence type="ECO:0000313" key="3">
    <source>
        <dbReference type="Proteomes" id="UP000759537"/>
    </source>
</evidence>
<keyword evidence="3" id="KW-1185">Reference proteome</keyword>
<organism evidence="2 3">
    <name type="scientific">Russula ochroleuca</name>
    <dbReference type="NCBI Taxonomy" id="152965"/>
    <lineage>
        <taxon>Eukaryota</taxon>
        <taxon>Fungi</taxon>
        <taxon>Dikarya</taxon>
        <taxon>Basidiomycota</taxon>
        <taxon>Agaricomycotina</taxon>
        <taxon>Agaricomycetes</taxon>
        <taxon>Russulales</taxon>
        <taxon>Russulaceae</taxon>
        <taxon>Russula</taxon>
    </lineage>
</organism>
<dbReference type="EMBL" id="WHVB01000067">
    <property type="protein sequence ID" value="KAF8463740.1"/>
    <property type="molecule type" value="Genomic_DNA"/>
</dbReference>
<evidence type="ECO:0000313" key="1">
    <source>
        <dbReference type="EMBL" id="KAF8463740.1"/>
    </source>
</evidence>
<comment type="caution">
    <text evidence="2">The sequence shown here is derived from an EMBL/GenBank/DDBJ whole genome shotgun (WGS) entry which is preliminary data.</text>
</comment>
<dbReference type="EMBL" id="WHVB01000052">
    <property type="protein sequence ID" value="KAF8464794.1"/>
    <property type="molecule type" value="Genomic_DNA"/>
</dbReference>
<reference evidence="2" key="1">
    <citation type="submission" date="2019-10" db="EMBL/GenBank/DDBJ databases">
        <authorList>
            <consortium name="DOE Joint Genome Institute"/>
            <person name="Kuo A."/>
            <person name="Miyauchi S."/>
            <person name="Kiss E."/>
            <person name="Drula E."/>
            <person name="Kohler A."/>
            <person name="Sanchez-Garcia M."/>
            <person name="Andreopoulos B."/>
            <person name="Barry K.W."/>
            <person name="Bonito G."/>
            <person name="Buee M."/>
            <person name="Carver A."/>
            <person name="Chen C."/>
            <person name="Cichocki N."/>
            <person name="Clum A."/>
            <person name="Culley D."/>
            <person name="Crous P.W."/>
            <person name="Fauchery L."/>
            <person name="Girlanda M."/>
            <person name="Hayes R."/>
            <person name="Keri Z."/>
            <person name="LaButti K."/>
            <person name="Lipzen A."/>
            <person name="Lombard V."/>
            <person name="Magnuson J."/>
            <person name="Maillard F."/>
            <person name="Morin E."/>
            <person name="Murat C."/>
            <person name="Nolan M."/>
            <person name="Ohm R."/>
            <person name="Pangilinan J."/>
            <person name="Pereira M."/>
            <person name="Perotto S."/>
            <person name="Peter M."/>
            <person name="Riley R."/>
            <person name="Sitrit Y."/>
            <person name="Stielow B."/>
            <person name="Szollosi G."/>
            <person name="Zifcakova L."/>
            <person name="Stursova M."/>
            <person name="Spatafora J.W."/>
            <person name="Tedersoo L."/>
            <person name="Vaario L.-M."/>
            <person name="Yamada A."/>
            <person name="Yan M."/>
            <person name="Wang P."/>
            <person name="Xu J."/>
            <person name="Bruns T."/>
            <person name="Baldrian P."/>
            <person name="Vilgalys R."/>
            <person name="Henrissat B."/>
            <person name="Grigoriev I.V."/>
            <person name="Hibbett D."/>
            <person name="Nagy L.G."/>
            <person name="Martin F.M."/>
        </authorList>
    </citation>
    <scope>NUCLEOTIDE SEQUENCE</scope>
    <source>
        <strain evidence="2">Prilba</strain>
    </source>
</reference>
<gene>
    <name evidence="2" type="ORF">DFH94DRAFT_392349</name>
    <name evidence="1" type="ORF">DFH94DRAFT_425761</name>
</gene>
<sequence>MAVCGTVRRKLGGSVDVAQVHLFSSLWILRFRRILHPFSISRLPACHGPHVRFERDVLSSAAGTVLFSVLLLHSGEYFYRPPLRQPVVNHATHRVWKGNHTWAVSSHGSRHIIIWRIEGGSRRTGCHENDKIAIRDDVQAGGCGIRVLARGLTMIGLAVPIGARVTHLRGS</sequence>
<dbReference type="Proteomes" id="UP000759537">
    <property type="component" value="Unassembled WGS sequence"/>
</dbReference>
<proteinExistence type="predicted"/>
<accession>A0A9P5JVS7</accession>
<name>A0A9P5JVS7_9AGAM</name>
<dbReference type="AlphaFoldDB" id="A0A9P5JVS7"/>
<evidence type="ECO:0000313" key="2">
    <source>
        <dbReference type="EMBL" id="KAF8464794.1"/>
    </source>
</evidence>